<dbReference type="SUPFAM" id="SSF53756">
    <property type="entry name" value="UDP-Glycosyltransferase/glycogen phosphorylase"/>
    <property type="match status" value="1"/>
</dbReference>
<accession>A0A4V6NPC8</accession>
<dbReference type="AlphaFoldDB" id="A0A4V6NPC8"/>
<dbReference type="OrthoDB" id="9055506at2"/>
<organism evidence="3 4">
    <name type="scientific">Chromatocurvus halotolerans</name>
    <dbReference type="NCBI Taxonomy" id="1132028"/>
    <lineage>
        <taxon>Bacteria</taxon>
        <taxon>Pseudomonadati</taxon>
        <taxon>Pseudomonadota</taxon>
        <taxon>Gammaproteobacteria</taxon>
        <taxon>Cellvibrionales</taxon>
        <taxon>Halieaceae</taxon>
        <taxon>Chromatocurvus</taxon>
    </lineage>
</organism>
<name>A0A4V6NPC8_9GAMM</name>
<evidence type="ECO:0000259" key="2">
    <source>
        <dbReference type="Pfam" id="PF13439"/>
    </source>
</evidence>
<evidence type="ECO:0000259" key="1">
    <source>
        <dbReference type="Pfam" id="PF00534"/>
    </source>
</evidence>
<reference evidence="3 4" key="1">
    <citation type="submission" date="2019-03" db="EMBL/GenBank/DDBJ databases">
        <title>Genomic Encyclopedia of Type Strains, Phase IV (KMG-IV): sequencing the most valuable type-strain genomes for metagenomic binning, comparative biology and taxonomic classification.</title>
        <authorList>
            <person name="Goeker M."/>
        </authorList>
    </citation>
    <scope>NUCLEOTIDE SEQUENCE [LARGE SCALE GENOMIC DNA]</scope>
    <source>
        <strain evidence="3 4">DSM 23344</strain>
    </source>
</reference>
<proteinExistence type="predicted"/>
<feature type="domain" description="Glycosyl transferase family 1" evidence="1">
    <location>
        <begin position="199"/>
        <end position="363"/>
    </location>
</feature>
<dbReference type="NCBIfam" id="TIGR03088">
    <property type="entry name" value="stp2"/>
    <property type="match status" value="1"/>
</dbReference>
<dbReference type="Pfam" id="PF13439">
    <property type="entry name" value="Glyco_transf_4"/>
    <property type="match status" value="1"/>
</dbReference>
<dbReference type="InterPro" id="IPR001296">
    <property type="entry name" value="Glyco_trans_1"/>
</dbReference>
<protein>
    <submittedName>
        <fullName evidence="3">Sugar transferase (PEP-CTERM/EpsH1 system associated)</fullName>
    </submittedName>
</protein>
<dbReference type="Pfam" id="PF00534">
    <property type="entry name" value="Glycos_transf_1"/>
    <property type="match status" value="1"/>
</dbReference>
<dbReference type="GO" id="GO:0016757">
    <property type="term" value="F:glycosyltransferase activity"/>
    <property type="evidence" value="ECO:0007669"/>
    <property type="project" value="InterPro"/>
</dbReference>
<comment type="caution">
    <text evidence="3">The sequence shown here is derived from an EMBL/GenBank/DDBJ whole genome shotgun (WGS) entry which is preliminary data.</text>
</comment>
<keyword evidence="4" id="KW-1185">Reference proteome</keyword>
<feature type="domain" description="Glycosyltransferase subfamily 4-like N-terminal" evidence="2">
    <location>
        <begin position="18"/>
        <end position="177"/>
    </location>
</feature>
<keyword evidence="3" id="KW-0808">Transferase</keyword>
<dbReference type="InterPro" id="IPR028098">
    <property type="entry name" value="Glyco_trans_4-like_N"/>
</dbReference>
<gene>
    <name evidence="3" type="ORF">EV688_11433</name>
</gene>
<dbReference type="RefSeq" id="WP_117319077.1">
    <property type="nucleotide sequence ID" value="NZ_QQSW01000018.1"/>
</dbReference>
<dbReference type="GO" id="GO:1901135">
    <property type="term" value="P:carbohydrate derivative metabolic process"/>
    <property type="evidence" value="ECO:0007669"/>
    <property type="project" value="UniProtKB-ARBA"/>
</dbReference>
<dbReference type="EMBL" id="SLWX01000014">
    <property type="protein sequence ID" value="TCO74320.1"/>
    <property type="molecule type" value="Genomic_DNA"/>
</dbReference>
<dbReference type="PANTHER" id="PTHR12526">
    <property type="entry name" value="GLYCOSYLTRANSFERASE"/>
    <property type="match status" value="1"/>
</dbReference>
<evidence type="ECO:0000313" key="3">
    <source>
        <dbReference type="EMBL" id="TCO74320.1"/>
    </source>
</evidence>
<dbReference type="Proteomes" id="UP000294980">
    <property type="component" value="Unassembled WGS sequence"/>
</dbReference>
<dbReference type="Gene3D" id="3.40.50.2000">
    <property type="entry name" value="Glycogen Phosphorylase B"/>
    <property type="match status" value="2"/>
</dbReference>
<sequence length="400" mass="44130">MTNAQPLIVHIIYSLGTGGLENGLVNIINRCPPERYRHAIVCLTESGPFAGRITAPDVSIHELRKRPGHDWGMYWRLWRLLRRLRPAVVHTRNLAALETHILGLVMPGVKRVHGEHGRDVNDIDGTNRTYRRLRRGLSPLIHRFITVSQDLRGWLIGDVRIPERKVVQIYNGVDLARFDLRGQARMGPDPSIGVRSHSDLTAPSTPLVIGTVGRLATVKNQHQIIRALAHIISVRPRLRSQLRCIVVGDGPERAALEAEAFSRGVAEQIEFTGDRGDIPDQLARMDVFLLPSLNEGISNTVLEAMASGLPVIATDIGGNPELVQPGVSGTLVPVGDAEALGEAILELLDHPARRQQYGAAAKDRIQREFDWSTTVRAYLGVYDAVLGRRTAEQGAAPHKE</sequence>
<evidence type="ECO:0000313" key="4">
    <source>
        <dbReference type="Proteomes" id="UP000294980"/>
    </source>
</evidence>
<dbReference type="InterPro" id="IPR017522">
    <property type="entry name" value="Sugar_tfrase_PEP-CTERM_Stp2"/>
</dbReference>